<keyword evidence="1" id="KW-0472">Membrane</keyword>
<keyword evidence="1" id="KW-0812">Transmembrane</keyword>
<keyword evidence="1" id="KW-1133">Transmembrane helix</keyword>
<gene>
    <name evidence="2" type="ORF">C7410_15220</name>
</gene>
<organism evidence="2 3">
    <name type="scientific">Paraburkholderia silvatlantica</name>
    <dbReference type="NCBI Taxonomy" id="321895"/>
    <lineage>
        <taxon>Bacteria</taxon>
        <taxon>Pseudomonadati</taxon>
        <taxon>Pseudomonadota</taxon>
        <taxon>Betaproteobacteria</taxon>
        <taxon>Burkholderiales</taxon>
        <taxon>Burkholderiaceae</taxon>
        <taxon>Paraburkholderia</taxon>
    </lineage>
</organism>
<dbReference type="Proteomes" id="UP000247772">
    <property type="component" value="Unassembled WGS sequence"/>
</dbReference>
<comment type="caution">
    <text evidence="2">The sequence shown here is derived from an EMBL/GenBank/DDBJ whole genome shotgun (WGS) entry which is preliminary data.</text>
</comment>
<feature type="transmembrane region" description="Helical" evidence="1">
    <location>
        <begin position="12"/>
        <end position="37"/>
    </location>
</feature>
<protein>
    <submittedName>
        <fullName evidence="2">Uncharacterized protein</fullName>
    </submittedName>
</protein>
<dbReference type="AlphaFoldDB" id="A0A2V4UAL1"/>
<dbReference type="EMBL" id="QJSQ01000052">
    <property type="protein sequence ID" value="PYE12848.1"/>
    <property type="molecule type" value="Genomic_DNA"/>
</dbReference>
<evidence type="ECO:0000313" key="3">
    <source>
        <dbReference type="Proteomes" id="UP000247772"/>
    </source>
</evidence>
<evidence type="ECO:0000256" key="1">
    <source>
        <dbReference type="SAM" id="Phobius"/>
    </source>
</evidence>
<dbReference type="RefSeq" id="WP_181440036.1">
    <property type="nucleotide sequence ID" value="NZ_QJSQ01000052.1"/>
</dbReference>
<feature type="transmembrane region" description="Helical" evidence="1">
    <location>
        <begin position="49"/>
        <end position="69"/>
    </location>
</feature>
<sequence length="149" mass="16369">MMSNESVGFNGLLAVLVTRSVGSMWCAYAFAALTLISLPEAIHQGTFALISWISQTFLQLVLLSVIMVGQQVLAKASDKQALQTFQDTEAVLRLTDEIHSLVKVNNGLTDEIHRVVSLGTDQVVNEIHCTRSLVKTTHRGQRADDIVDF</sequence>
<name>A0A2V4UAL1_9BURK</name>
<proteinExistence type="predicted"/>
<accession>A0A2V4UAL1</accession>
<reference evidence="2 3" key="1">
    <citation type="submission" date="2018-06" db="EMBL/GenBank/DDBJ databases">
        <title>Genomic Encyclopedia of Type Strains, Phase IV (KMG-V): Genome sequencing to study the core and pangenomes of soil and plant-associated prokaryotes.</title>
        <authorList>
            <person name="Whitman W."/>
        </authorList>
    </citation>
    <scope>NUCLEOTIDE SEQUENCE [LARGE SCALE GENOMIC DNA]</scope>
    <source>
        <strain evidence="2 3">SRCL-318</strain>
    </source>
</reference>
<evidence type="ECO:0000313" key="2">
    <source>
        <dbReference type="EMBL" id="PYE12848.1"/>
    </source>
</evidence>